<dbReference type="STRING" id="98765.A0A2R6NJ43"/>
<organism evidence="1 2">
    <name type="scientific">Hermanssonia centrifuga</name>
    <dbReference type="NCBI Taxonomy" id="98765"/>
    <lineage>
        <taxon>Eukaryota</taxon>
        <taxon>Fungi</taxon>
        <taxon>Dikarya</taxon>
        <taxon>Basidiomycota</taxon>
        <taxon>Agaricomycotina</taxon>
        <taxon>Agaricomycetes</taxon>
        <taxon>Polyporales</taxon>
        <taxon>Meruliaceae</taxon>
        <taxon>Hermanssonia</taxon>
    </lineage>
</organism>
<dbReference type="AlphaFoldDB" id="A0A2R6NJ43"/>
<name>A0A2R6NJ43_9APHY</name>
<keyword evidence="2" id="KW-1185">Reference proteome</keyword>
<reference evidence="1 2" key="1">
    <citation type="submission" date="2018-02" db="EMBL/GenBank/DDBJ databases">
        <title>Genome sequence of the basidiomycete white-rot fungus Phlebia centrifuga.</title>
        <authorList>
            <person name="Granchi Z."/>
            <person name="Peng M."/>
            <person name="de Vries R.P."/>
            <person name="Hilden K."/>
            <person name="Makela M.R."/>
            <person name="Grigoriev I."/>
            <person name="Riley R."/>
        </authorList>
    </citation>
    <scope>NUCLEOTIDE SEQUENCE [LARGE SCALE GENOMIC DNA]</scope>
    <source>
        <strain evidence="1 2">FBCC195</strain>
    </source>
</reference>
<dbReference type="Proteomes" id="UP000186601">
    <property type="component" value="Unassembled WGS sequence"/>
</dbReference>
<accession>A0A2R6NJ43</accession>
<gene>
    <name evidence="1" type="ORF">PHLCEN_2v11732</name>
</gene>
<proteinExistence type="predicted"/>
<comment type="caution">
    <text evidence="1">The sequence shown here is derived from an EMBL/GenBank/DDBJ whole genome shotgun (WGS) entry which is preliminary data.</text>
</comment>
<sequence>MLALVFNISNAVGFTYAGLTGRDRDAKQKWASQLGSGWGMGGFGGQILSGVVKNSVGRVFR</sequence>
<dbReference type="EMBL" id="MLYV02001192">
    <property type="protein sequence ID" value="PSR72389.1"/>
    <property type="molecule type" value="Genomic_DNA"/>
</dbReference>
<protein>
    <submittedName>
        <fullName evidence="1">Uncharacterized protein</fullName>
    </submittedName>
</protein>
<evidence type="ECO:0000313" key="1">
    <source>
        <dbReference type="EMBL" id="PSR72389.1"/>
    </source>
</evidence>
<dbReference type="OrthoDB" id="2151161at2759"/>
<evidence type="ECO:0000313" key="2">
    <source>
        <dbReference type="Proteomes" id="UP000186601"/>
    </source>
</evidence>